<keyword evidence="1" id="KW-0812">Transmembrane</keyword>
<evidence type="ECO:0000313" key="2">
    <source>
        <dbReference type="EnsemblMetazoa" id="G3239.5:cds"/>
    </source>
</evidence>
<proteinExistence type="predicted"/>
<dbReference type="OrthoDB" id="6194952at2759"/>
<reference evidence="2" key="1">
    <citation type="submission" date="2022-08" db="UniProtKB">
        <authorList>
            <consortium name="EnsemblMetazoa"/>
        </authorList>
    </citation>
    <scope>IDENTIFICATION</scope>
    <source>
        <strain evidence="2">05x7-T-G4-1.051#20</strain>
    </source>
</reference>
<feature type="transmembrane region" description="Helical" evidence="1">
    <location>
        <begin position="7"/>
        <end position="28"/>
    </location>
</feature>
<keyword evidence="1" id="KW-0472">Membrane</keyword>
<feature type="transmembrane region" description="Helical" evidence="1">
    <location>
        <begin position="108"/>
        <end position="128"/>
    </location>
</feature>
<name>A0A8W8MEK2_MAGGI</name>
<feature type="transmembrane region" description="Helical" evidence="1">
    <location>
        <begin position="188"/>
        <end position="212"/>
    </location>
</feature>
<dbReference type="OMA" id="EMTIATT"/>
<accession>A0A8W8MEK2</accession>
<dbReference type="AlphaFoldDB" id="A0A8W8MEK2"/>
<dbReference type="KEGG" id="crg:105340421"/>
<keyword evidence="1" id="KW-1133">Transmembrane helix</keyword>
<dbReference type="Proteomes" id="UP000005408">
    <property type="component" value="Unassembled WGS sequence"/>
</dbReference>
<organism evidence="2 3">
    <name type="scientific">Magallana gigas</name>
    <name type="common">Pacific oyster</name>
    <name type="synonym">Crassostrea gigas</name>
    <dbReference type="NCBI Taxonomy" id="29159"/>
    <lineage>
        <taxon>Eukaryota</taxon>
        <taxon>Metazoa</taxon>
        <taxon>Spiralia</taxon>
        <taxon>Lophotrochozoa</taxon>
        <taxon>Mollusca</taxon>
        <taxon>Bivalvia</taxon>
        <taxon>Autobranchia</taxon>
        <taxon>Pteriomorphia</taxon>
        <taxon>Ostreida</taxon>
        <taxon>Ostreoidea</taxon>
        <taxon>Ostreidae</taxon>
        <taxon>Magallana</taxon>
    </lineage>
</organism>
<keyword evidence="3" id="KW-1185">Reference proteome</keyword>
<evidence type="ECO:0000313" key="3">
    <source>
        <dbReference type="Proteomes" id="UP000005408"/>
    </source>
</evidence>
<feature type="transmembrane region" description="Helical" evidence="1">
    <location>
        <begin position="135"/>
        <end position="154"/>
    </location>
</feature>
<dbReference type="GeneID" id="105340421"/>
<dbReference type="RefSeq" id="XP_011444756.1">
    <property type="nucleotide sequence ID" value="XM_011446454.4"/>
</dbReference>
<sequence>MDRGLNLMHVIILGFAILSLIFLISGFATRGWIIYEMTIATTPGEVPYHDWQQHPEHKANLKFSITFGLWKGKACVMSKCTDLSYSQTAGIIFYDKVAHEFPWTRYKVVGTFSLILGILSMFFTLAHVRTNNCPSGVVTLITWTSTGGLFFYMVGKFAKVTENMNSEFTVFHYKYADANIDTDTPYSVVLIGLGCLAAFTTAFMVLVNVICCGQGKSRRVLRFGRTAATMSALSGTAAPTTTTSATSILRF</sequence>
<protein>
    <submittedName>
        <fullName evidence="2">Uncharacterized protein</fullName>
    </submittedName>
</protein>
<dbReference type="EnsemblMetazoa" id="G3239.5">
    <property type="protein sequence ID" value="G3239.5:cds"/>
    <property type="gene ID" value="G3239"/>
</dbReference>
<evidence type="ECO:0000256" key="1">
    <source>
        <dbReference type="SAM" id="Phobius"/>
    </source>
</evidence>